<evidence type="ECO:0000313" key="2">
    <source>
        <dbReference type="Proteomes" id="UP000616151"/>
    </source>
</evidence>
<accession>A0ACC5R9W3</accession>
<dbReference type="EMBL" id="JAENHL010000008">
    <property type="protein sequence ID" value="MBK1869443.1"/>
    <property type="molecule type" value="Genomic_DNA"/>
</dbReference>
<protein>
    <submittedName>
        <fullName evidence="1">Adenylate/guanylate cyclase domain-containing protein</fullName>
    </submittedName>
</protein>
<name>A0ACC5R9W3_9HYPH</name>
<evidence type="ECO:0000313" key="1">
    <source>
        <dbReference type="EMBL" id="MBK1869443.1"/>
    </source>
</evidence>
<dbReference type="Proteomes" id="UP000616151">
    <property type="component" value="Unassembled WGS sequence"/>
</dbReference>
<sequence>MTENLAFMTDFTRWLVDAAMVTRNQRAGELHRLLCEKLVDLGIPLWRSSLGIELLNPEFEGVQVRWIAHEAHIETLPRGSDGSDYEGSPAQIVDTTRKPFRRKLDGAASNMALLGDLHRDGATDYYIVPLPFLDQERTAHLSFASRKQGGFSEAEVTALGDAAMLFSPYAERFMLRRSADTLLTTYVGRRSAAKVLEGALDRGKAEMITASILIADMRGFTQYSDTRPIANVLSTLNDFFDALVAAIEAQGGEVLKFIGDALLAIFPASDGQPVPTQPAITAALDIRQRVTALNAERAKAARTQIRFGLVLDAGEIAYGNIGSRTRLDFTAIGPAINHASRLLELAKRLDRDIVVSESFAAAAEGFDFQNIGHHRLRDIAEMQPVFAIAQEA</sequence>
<gene>
    <name evidence="1" type="ORF">JHL16_23990</name>
</gene>
<comment type="caution">
    <text evidence="1">The sequence shown here is derived from an EMBL/GenBank/DDBJ whole genome shotgun (WGS) entry which is preliminary data.</text>
</comment>
<organism evidence="1 2">
    <name type="scientific">Taklimakanibacter albus</name>
    <dbReference type="NCBI Taxonomy" id="2800327"/>
    <lineage>
        <taxon>Bacteria</taxon>
        <taxon>Pseudomonadati</taxon>
        <taxon>Pseudomonadota</taxon>
        <taxon>Alphaproteobacteria</taxon>
        <taxon>Hyphomicrobiales</taxon>
        <taxon>Aestuariivirgaceae</taxon>
        <taxon>Taklimakanibacter</taxon>
    </lineage>
</organism>
<reference evidence="1" key="1">
    <citation type="submission" date="2021-01" db="EMBL/GenBank/DDBJ databases">
        <authorList>
            <person name="Sun Q."/>
        </authorList>
    </citation>
    <scope>NUCLEOTIDE SEQUENCE</scope>
    <source>
        <strain evidence="1">YIM B02566</strain>
    </source>
</reference>
<proteinExistence type="predicted"/>
<keyword evidence="2" id="KW-1185">Reference proteome</keyword>